<dbReference type="CDD" id="cd00586">
    <property type="entry name" value="4HBT"/>
    <property type="match status" value="1"/>
</dbReference>
<feature type="transmembrane region" description="Helical" evidence="1">
    <location>
        <begin position="247"/>
        <end position="269"/>
    </location>
</feature>
<evidence type="ECO:0000313" key="2">
    <source>
        <dbReference type="EMBL" id="GJD48885.1"/>
    </source>
</evidence>
<keyword evidence="1" id="KW-0472">Membrane</keyword>
<keyword evidence="1" id="KW-0812">Transmembrane</keyword>
<feature type="transmembrane region" description="Helical" evidence="1">
    <location>
        <begin position="370"/>
        <end position="390"/>
    </location>
</feature>
<comment type="caution">
    <text evidence="2">The sequence shown here is derived from an EMBL/GenBank/DDBJ whole genome shotgun (WGS) entry which is preliminary data.</text>
</comment>
<proteinExistence type="predicted"/>
<dbReference type="Pfam" id="PF13279">
    <property type="entry name" value="4HBT_2"/>
    <property type="match status" value="1"/>
</dbReference>
<feature type="transmembrane region" description="Helical" evidence="1">
    <location>
        <begin position="346"/>
        <end position="364"/>
    </location>
</feature>
<dbReference type="InterPro" id="IPR029069">
    <property type="entry name" value="HotDog_dom_sf"/>
</dbReference>
<protein>
    <recommendedName>
        <fullName evidence="4">Acyl-CoA thioesterase</fullName>
    </recommendedName>
</protein>
<reference evidence="2" key="2">
    <citation type="submission" date="2021-08" db="EMBL/GenBank/DDBJ databases">
        <authorList>
            <person name="Tani A."/>
            <person name="Ola A."/>
            <person name="Ogura Y."/>
            <person name="Katsura K."/>
            <person name="Hayashi T."/>
        </authorList>
    </citation>
    <scope>NUCLEOTIDE SEQUENCE</scope>
    <source>
        <strain evidence="2">KCTC 52305</strain>
    </source>
</reference>
<dbReference type="Proteomes" id="UP001055167">
    <property type="component" value="Unassembled WGS sequence"/>
</dbReference>
<feature type="transmembrane region" description="Helical" evidence="1">
    <location>
        <begin position="88"/>
        <end position="107"/>
    </location>
</feature>
<feature type="transmembrane region" description="Helical" evidence="1">
    <location>
        <begin position="281"/>
        <end position="308"/>
    </location>
</feature>
<feature type="transmembrane region" description="Helical" evidence="1">
    <location>
        <begin position="60"/>
        <end position="82"/>
    </location>
</feature>
<dbReference type="EMBL" id="BPQH01000004">
    <property type="protein sequence ID" value="GJD48885.1"/>
    <property type="molecule type" value="Genomic_DNA"/>
</dbReference>
<feature type="transmembrane region" description="Helical" evidence="1">
    <location>
        <begin position="314"/>
        <end position="334"/>
    </location>
</feature>
<dbReference type="Gene3D" id="3.10.129.10">
    <property type="entry name" value="Hotdog Thioesterase"/>
    <property type="match status" value="1"/>
</dbReference>
<feature type="transmembrane region" description="Helical" evidence="1">
    <location>
        <begin position="190"/>
        <end position="212"/>
    </location>
</feature>
<dbReference type="SUPFAM" id="SSF54637">
    <property type="entry name" value="Thioesterase/thiol ester dehydrase-isomerase"/>
    <property type="match status" value="1"/>
</dbReference>
<evidence type="ECO:0000256" key="1">
    <source>
        <dbReference type="SAM" id="Phobius"/>
    </source>
</evidence>
<evidence type="ECO:0000313" key="3">
    <source>
        <dbReference type="Proteomes" id="UP001055167"/>
    </source>
</evidence>
<keyword evidence="3" id="KW-1185">Reference proteome</keyword>
<accession>A0ABQ4QU70</accession>
<feature type="transmembrane region" description="Helical" evidence="1">
    <location>
        <begin position="114"/>
        <end position="132"/>
    </location>
</feature>
<feature type="transmembrane region" description="Helical" evidence="1">
    <location>
        <begin position="152"/>
        <end position="169"/>
    </location>
</feature>
<evidence type="ECO:0008006" key="4">
    <source>
        <dbReference type="Google" id="ProtNLM"/>
    </source>
</evidence>
<feature type="transmembrane region" description="Helical" evidence="1">
    <location>
        <begin position="6"/>
        <end position="39"/>
    </location>
</feature>
<sequence length="586" mass="61622">MWGLGFFYAIHVTLTYGWLGFLAFAVPNAVGLGLFGWFLGAPGRDPAKIFAAVETAYTGLFLLCQLGAVSITLFGIVAYLWLPLTGSTAALGVVLLMLVACSIGHSLEIGTLRLLHAAYLVVGVAAALAALAGMPPAPGGEAPPLAAFDARFYGLALPTLVGFLLGPWMDVQQWQRAVAIHREGGSVRAAYGIGAALFLGLLVLNAALAAAAGTGGTVVSADGLPGAQPAVALALARDGLGPAALAYVLWALVAAASTIDGFYCATRWLMTSVTRRSASPLLAFVPAGLVASPLWLALGAVAVAFAAVAANLSLMYLMLPYATLLVGAAACLVCETFGAPRRYDPVLCLMIGLAASLVFLQGYVAPVGALLALAPLLGLVGALPMIAALVRPAPPGPPARGAAPEEVTPLVPAVALATQNAIVSHGFDGHWFVLHLVPTYDDTNSVGNVYFANYVRWVGKARELFFSACMPDFDLRTTEYYVLTRSFSHDFRREIKEFEHVTVRVRIARHNRKFVTLAHEIFSDSHGLLGRGEQSLMFVDTVQYRPLDIPRAIIAGFLPYWPRESPHAGDVAAPGTPPRVTAAAEP</sequence>
<organism evidence="2 3">
    <name type="scientific">Methylobacterium crusticola</name>
    <dbReference type="NCBI Taxonomy" id="1697972"/>
    <lineage>
        <taxon>Bacteria</taxon>
        <taxon>Pseudomonadati</taxon>
        <taxon>Pseudomonadota</taxon>
        <taxon>Alphaproteobacteria</taxon>
        <taxon>Hyphomicrobiales</taxon>
        <taxon>Methylobacteriaceae</taxon>
        <taxon>Methylobacterium</taxon>
    </lineage>
</organism>
<gene>
    <name evidence="2" type="ORF">OPKNFCMD_1611</name>
</gene>
<name>A0ABQ4QU70_9HYPH</name>
<reference evidence="2" key="1">
    <citation type="journal article" date="2021" name="Front. Microbiol.">
        <title>Comprehensive Comparative Genomics and Phenotyping of Methylobacterium Species.</title>
        <authorList>
            <person name="Alessa O."/>
            <person name="Ogura Y."/>
            <person name="Fujitani Y."/>
            <person name="Takami H."/>
            <person name="Hayashi T."/>
            <person name="Sahin N."/>
            <person name="Tani A."/>
        </authorList>
    </citation>
    <scope>NUCLEOTIDE SEQUENCE</scope>
    <source>
        <strain evidence="2">KCTC 52305</strain>
    </source>
</reference>
<keyword evidence="1" id="KW-1133">Transmembrane helix</keyword>